<dbReference type="RefSeq" id="WP_121224292.1">
    <property type="nucleotide sequence ID" value="NZ_JBIUBA010000001.1"/>
</dbReference>
<accession>A0A495XDM5</accession>
<name>A0A495XDM5_9PSEU</name>
<dbReference type="InterPro" id="IPR025734">
    <property type="entry name" value="EspG"/>
</dbReference>
<evidence type="ECO:0000256" key="3">
    <source>
        <dbReference type="ARBA" id="ARBA00022490"/>
    </source>
</evidence>
<dbReference type="Pfam" id="PF14011">
    <property type="entry name" value="ESX-1_EspG"/>
    <property type="match status" value="1"/>
</dbReference>
<proteinExistence type="inferred from homology"/>
<protein>
    <submittedName>
        <fullName evidence="5">ESAT-6 protein secretion system EspG family protein</fullName>
    </submittedName>
</protein>
<keyword evidence="6" id="KW-1185">Reference proteome</keyword>
<dbReference type="Proteomes" id="UP000272729">
    <property type="component" value="Unassembled WGS sequence"/>
</dbReference>
<sequence length="211" mass="20688">MTTATMSAAAFRTAWDHLDLGAMPIVLHVADDPAPWHDLTAAGLARGAELDPWLGAAFKLLANPPRSADLRLGFGSSAVRALAASATAGTVPAGAGMVPASAETASAGAGTASAGAEAAAAGAGTVLAVLTGAVVTVRELESDLAAALVGLLPVLGGGRVGGADLRGRFGAAVLDADGHRRRSADVVDFHGPTDPAALRAAVTALLDELSS</sequence>
<keyword evidence="4" id="KW-0143">Chaperone</keyword>
<evidence type="ECO:0000256" key="1">
    <source>
        <dbReference type="ARBA" id="ARBA00004496"/>
    </source>
</evidence>
<gene>
    <name evidence="5" type="ORF">DFJ66_5054</name>
</gene>
<evidence type="ECO:0000256" key="4">
    <source>
        <dbReference type="ARBA" id="ARBA00023186"/>
    </source>
</evidence>
<comment type="subcellular location">
    <subcellularLocation>
        <location evidence="1">Cytoplasm</location>
    </subcellularLocation>
</comment>
<comment type="caution">
    <text evidence="5">The sequence shown here is derived from an EMBL/GenBank/DDBJ whole genome shotgun (WGS) entry which is preliminary data.</text>
</comment>
<dbReference type="AlphaFoldDB" id="A0A495XDM5"/>
<organism evidence="5 6">
    <name type="scientific">Saccharothrix variisporea</name>
    <dbReference type="NCBI Taxonomy" id="543527"/>
    <lineage>
        <taxon>Bacteria</taxon>
        <taxon>Bacillati</taxon>
        <taxon>Actinomycetota</taxon>
        <taxon>Actinomycetes</taxon>
        <taxon>Pseudonocardiales</taxon>
        <taxon>Pseudonocardiaceae</taxon>
        <taxon>Saccharothrix</taxon>
    </lineage>
</organism>
<evidence type="ECO:0000256" key="2">
    <source>
        <dbReference type="ARBA" id="ARBA00006411"/>
    </source>
</evidence>
<reference evidence="5 6" key="1">
    <citation type="submission" date="2018-10" db="EMBL/GenBank/DDBJ databases">
        <title>Sequencing the genomes of 1000 actinobacteria strains.</title>
        <authorList>
            <person name="Klenk H.-P."/>
        </authorList>
    </citation>
    <scope>NUCLEOTIDE SEQUENCE [LARGE SCALE GENOMIC DNA]</scope>
    <source>
        <strain evidence="5 6">DSM 43911</strain>
    </source>
</reference>
<keyword evidence="3" id="KW-0963">Cytoplasm</keyword>
<dbReference type="EMBL" id="RBXR01000001">
    <property type="protein sequence ID" value="RKT71759.1"/>
    <property type="molecule type" value="Genomic_DNA"/>
</dbReference>
<dbReference type="OrthoDB" id="3694934at2"/>
<evidence type="ECO:0000313" key="6">
    <source>
        <dbReference type="Proteomes" id="UP000272729"/>
    </source>
</evidence>
<evidence type="ECO:0000313" key="5">
    <source>
        <dbReference type="EMBL" id="RKT71759.1"/>
    </source>
</evidence>
<comment type="similarity">
    <text evidence="2">Belongs to the EspG family.</text>
</comment>